<evidence type="ECO:0000256" key="21">
    <source>
        <dbReference type="RuleBase" id="RU000356"/>
    </source>
</evidence>
<evidence type="ECO:0000256" key="20">
    <source>
        <dbReference type="ARBA" id="ARBA00049433"/>
    </source>
</evidence>
<keyword evidence="8 21" id="KW-0561">Oxygen transport</keyword>
<dbReference type="GO" id="GO:0020037">
    <property type="term" value="F:heme binding"/>
    <property type="evidence" value="ECO:0007669"/>
    <property type="project" value="InterPro"/>
</dbReference>
<evidence type="ECO:0000256" key="11">
    <source>
        <dbReference type="ARBA" id="ARBA00022827"/>
    </source>
</evidence>
<comment type="catalytic activity">
    <reaction evidence="19">
        <text>2 nitric oxide + NADH + 2 O2 = 2 nitrate + NAD(+) + H(+)</text>
        <dbReference type="Rhea" id="RHEA:19469"/>
        <dbReference type="ChEBI" id="CHEBI:15378"/>
        <dbReference type="ChEBI" id="CHEBI:15379"/>
        <dbReference type="ChEBI" id="CHEBI:16480"/>
        <dbReference type="ChEBI" id="CHEBI:17632"/>
        <dbReference type="ChEBI" id="CHEBI:57540"/>
        <dbReference type="ChEBI" id="CHEBI:57945"/>
        <dbReference type="EC" id="1.14.12.17"/>
    </reaction>
</comment>
<dbReference type="Gene3D" id="3.40.50.80">
    <property type="entry name" value="Nucleotide-binding domain of ferredoxin-NADP reductase (FNR) module"/>
    <property type="match status" value="1"/>
</dbReference>
<dbReference type="Gene3D" id="1.10.490.10">
    <property type="entry name" value="Globins"/>
    <property type="match status" value="1"/>
</dbReference>
<dbReference type="GO" id="GO:0008941">
    <property type="term" value="F:nitric oxide dioxygenase NAD(P)H activity"/>
    <property type="evidence" value="ECO:0007669"/>
    <property type="project" value="UniProtKB-EC"/>
</dbReference>
<evidence type="ECO:0000256" key="2">
    <source>
        <dbReference type="ARBA" id="ARBA00001974"/>
    </source>
</evidence>
<keyword evidence="15" id="KW-0520">NAD</keyword>
<dbReference type="InterPro" id="IPR017938">
    <property type="entry name" value="Riboflavin_synthase-like_b-brl"/>
</dbReference>
<evidence type="ECO:0000256" key="1">
    <source>
        <dbReference type="ARBA" id="ARBA00001970"/>
    </source>
</evidence>
<dbReference type="GO" id="GO:0019825">
    <property type="term" value="F:oxygen binding"/>
    <property type="evidence" value="ECO:0007669"/>
    <property type="project" value="InterPro"/>
</dbReference>
<dbReference type="FunFam" id="2.40.30.10:FF:000034">
    <property type="entry name" value="Flavohemoprotein"/>
    <property type="match status" value="1"/>
</dbReference>
<proteinExistence type="inferred from homology"/>
<evidence type="ECO:0000256" key="3">
    <source>
        <dbReference type="ARBA" id="ARBA00006401"/>
    </source>
</evidence>
<dbReference type="EC" id="1.14.12.17" evidence="5"/>
<evidence type="ECO:0000256" key="17">
    <source>
        <dbReference type="ARBA" id="ARBA00030929"/>
    </source>
</evidence>
<evidence type="ECO:0000313" key="25">
    <source>
        <dbReference type="Proteomes" id="UP000238180"/>
    </source>
</evidence>
<dbReference type="PANTHER" id="PTHR43396:SF3">
    <property type="entry name" value="FLAVOHEMOPROTEIN"/>
    <property type="match status" value="1"/>
</dbReference>
<dbReference type="RefSeq" id="WP_105196361.1">
    <property type="nucleotide sequence ID" value="NZ_OLKH01000100.1"/>
</dbReference>
<dbReference type="EMBL" id="OLKH01000100">
    <property type="protein sequence ID" value="SPE77747.1"/>
    <property type="molecule type" value="Genomic_DNA"/>
</dbReference>
<dbReference type="SUPFAM" id="SSF46458">
    <property type="entry name" value="Globin-like"/>
    <property type="match status" value="1"/>
</dbReference>
<dbReference type="InterPro" id="IPR039261">
    <property type="entry name" value="FNR_nucleotide-bd"/>
</dbReference>
<dbReference type="InterPro" id="IPR001433">
    <property type="entry name" value="OxRdtase_FAD/NAD-bd"/>
</dbReference>
<protein>
    <recommendedName>
        <fullName evidence="6">Flavohemoprotein</fullName>
        <ecNumber evidence="5">1.14.12.17</ecNumber>
    </recommendedName>
    <alternativeName>
        <fullName evidence="17">Flavohemoglobin</fullName>
    </alternativeName>
    <alternativeName>
        <fullName evidence="16">Hemoglobin-like protein</fullName>
    </alternativeName>
    <alternativeName>
        <fullName evidence="18">Nitric oxide dioxygenase</fullName>
    </alternativeName>
</protein>
<evidence type="ECO:0000256" key="18">
    <source>
        <dbReference type="ARBA" id="ARBA00033187"/>
    </source>
</evidence>
<dbReference type="AlphaFoldDB" id="A0A2N9PBP0"/>
<dbReference type="CDD" id="cd14779">
    <property type="entry name" value="FHP_Ae-globin-like"/>
    <property type="match status" value="1"/>
</dbReference>
<evidence type="ECO:0000256" key="8">
    <source>
        <dbReference type="ARBA" id="ARBA00022621"/>
    </source>
</evidence>
<dbReference type="NCBIfam" id="NF009805">
    <property type="entry name" value="PRK13289.1"/>
    <property type="match status" value="1"/>
</dbReference>
<dbReference type="PRINTS" id="PR00409">
    <property type="entry name" value="PHDIOXRDTASE"/>
</dbReference>
<keyword evidence="7 21" id="KW-0349">Heme</keyword>
<dbReference type="SUPFAM" id="SSF63380">
    <property type="entry name" value="Riboflavin synthase domain-like"/>
    <property type="match status" value="1"/>
</dbReference>
<evidence type="ECO:0000256" key="16">
    <source>
        <dbReference type="ARBA" id="ARBA00030024"/>
    </source>
</evidence>
<evidence type="ECO:0000256" key="13">
    <source>
        <dbReference type="ARBA" id="ARBA00023002"/>
    </source>
</evidence>
<keyword evidence="14" id="KW-0408">Iron</keyword>
<evidence type="ECO:0000256" key="9">
    <source>
        <dbReference type="ARBA" id="ARBA00022630"/>
    </source>
</evidence>
<dbReference type="GO" id="GO:0005344">
    <property type="term" value="F:oxygen carrier activity"/>
    <property type="evidence" value="ECO:0007669"/>
    <property type="project" value="UniProtKB-KW"/>
</dbReference>
<evidence type="ECO:0000256" key="15">
    <source>
        <dbReference type="ARBA" id="ARBA00023027"/>
    </source>
</evidence>
<evidence type="ECO:0000256" key="14">
    <source>
        <dbReference type="ARBA" id="ARBA00023004"/>
    </source>
</evidence>
<evidence type="ECO:0000256" key="4">
    <source>
        <dbReference type="ARBA" id="ARBA00008414"/>
    </source>
</evidence>
<dbReference type="GO" id="GO:0071500">
    <property type="term" value="P:cellular response to nitrosative stress"/>
    <property type="evidence" value="ECO:0007669"/>
    <property type="project" value="TreeGrafter"/>
</dbReference>
<comment type="similarity">
    <text evidence="3">In the C-terminal section; belongs to the flavoprotein pyridine nucleotide cytochrome reductase family.</text>
</comment>
<dbReference type="Pfam" id="PF00970">
    <property type="entry name" value="FAD_binding_6"/>
    <property type="match status" value="1"/>
</dbReference>
<keyword evidence="21" id="KW-0813">Transport</keyword>
<keyword evidence="11" id="KW-0274">FAD</keyword>
<dbReference type="Proteomes" id="UP000238180">
    <property type="component" value="Unassembled WGS sequence"/>
</dbReference>
<dbReference type="Pfam" id="PF00175">
    <property type="entry name" value="NAD_binding_1"/>
    <property type="match status" value="1"/>
</dbReference>
<dbReference type="InterPro" id="IPR001709">
    <property type="entry name" value="Flavoprot_Pyr_Nucl_cyt_Rdtase"/>
</dbReference>
<evidence type="ECO:0000256" key="5">
    <source>
        <dbReference type="ARBA" id="ARBA00012229"/>
    </source>
</evidence>
<dbReference type="Pfam" id="PF00042">
    <property type="entry name" value="Globin"/>
    <property type="match status" value="1"/>
</dbReference>
<comment type="cofactor">
    <cofactor evidence="1">
        <name>heme b</name>
        <dbReference type="ChEBI" id="CHEBI:60344"/>
    </cofactor>
</comment>
<dbReference type="GO" id="GO:0071949">
    <property type="term" value="F:FAD binding"/>
    <property type="evidence" value="ECO:0007669"/>
    <property type="project" value="TreeGrafter"/>
</dbReference>
<dbReference type="PRINTS" id="PR00371">
    <property type="entry name" value="FPNCR"/>
</dbReference>
<comment type="similarity">
    <text evidence="4">Belongs to the globin family. Two-domain flavohemoproteins subfamily.</text>
</comment>
<keyword evidence="13 24" id="KW-0560">Oxidoreductase</keyword>
<dbReference type="SUPFAM" id="SSF52343">
    <property type="entry name" value="Ferredoxin reductase-like, C-terminal NADP-linked domain"/>
    <property type="match status" value="1"/>
</dbReference>
<dbReference type="Gene3D" id="2.40.30.10">
    <property type="entry name" value="Translation factors"/>
    <property type="match status" value="1"/>
</dbReference>
<dbReference type="FunFam" id="1.10.490.10:FF:000003">
    <property type="entry name" value="Flavohemoprotein"/>
    <property type="match status" value="1"/>
</dbReference>
<accession>A0A2N9PBP0</accession>
<keyword evidence="9" id="KW-0285">Flavoprotein</keyword>
<dbReference type="PROSITE" id="PS01033">
    <property type="entry name" value="GLOBIN"/>
    <property type="match status" value="1"/>
</dbReference>
<dbReference type="CDD" id="cd06184">
    <property type="entry name" value="flavohem_like_fad_nad_binding"/>
    <property type="match status" value="1"/>
</dbReference>
<evidence type="ECO:0000256" key="12">
    <source>
        <dbReference type="ARBA" id="ARBA00022857"/>
    </source>
</evidence>
<comment type="catalytic activity">
    <reaction evidence="20">
        <text>2 nitric oxide + NADPH + 2 O2 = 2 nitrate + NADP(+) + H(+)</text>
        <dbReference type="Rhea" id="RHEA:19465"/>
        <dbReference type="ChEBI" id="CHEBI:15378"/>
        <dbReference type="ChEBI" id="CHEBI:15379"/>
        <dbReference type="ChEBI" id="CHEBI:16480"/>
        <dbReference type="ChEBI" id="CHEBI:17632"/>
        <dbReference type="ChEBI" id="CHEBI:57783"/>
        <dbReference type="ChEBI" id="CHEBI:58349"/>
        <dbReference type="EC" id="1.14.12.17"/>
    </reaction>
</comment>
<gene>
    <name evidence="24" type="primary">hmp</name>
    <name evidence="24" type="ORF">FLACOL_01752</name>
</gene>
<evidence type="ECO:0000256" key="7">
    <source>
        <dbReference type="ARBA" id="ARBA00022617"/>
    </source>
</evidence>
<evidence type="ECO:0000256" key="10">
    <source>
        <dbReference type="ARBA" id="ARBA00022723"/>
    </source>
</evidence>
<dbReference type="PANTHER" id="PTHR43396">
    <property type="entry name" value="FLAVOHEMOPROTEIN"/>
    <property type="match status" value="1"/>
</dbReference>
<dbReference type="InterPro" id="IPR000971">
    <property type="entry name" value="Globin"/>
</dbReference>
<evidence type="ECO:0000259" key="23">
    <source>
        <dbReference type="PROSITE" id="PS51384"/>
    </source>
</evidence>
<dbReference type="PROSITE" id="PS51384">
    <property type="entry name" value="FAD_FR"/>
    <property type="match status" value="1"/>
</dbReference>
<dbReference type="InterPro" id="IPR017927">
    <property type="entry name" value="FAD-bd_FR_type"/>
</dbReference>
<evidence type="ECO:0000256" key="19">
    <source>
        <dbReference type="ARBA" id="ARBA00048649"/>
    </source>
</evidence>
<evidence type="ECO:0000313" key="24">
    <source>
        <dbReference type="EMBL" id="SPE77747.1"/>
    </source>
</evidence>
<name>A0A2N9PBP0_9FLAO</name>
<dbReference type="InterPro" id="IPR008333">
    <property type="entry name" value="Cbr1-like_FAD-bd_dom"/>
</dbReference>
<reference evidence="24 25" key="1">
    <citation type="submission" date="2018-02" db="EMBL/GenBank/DDBJ databases">
        <authorList>
            <person name="Cohen D.B."/>
            <person name="Kent A.D."/>
        </authorList>
    </citation>
    <scope>NUCLEOTIDE SEQUENCE [LARGE SCALE GENOMIC DNA]</scope>
    <source>
        <strain evidence="24">CIP109753</strain>
    </source>
</reference>
<organism evidence="24 25">
    <name type="scientific">Flavobacterium columnare</name>
    <dbReference type="NCBI Taxonomy" id="996"/>
    <lineage>
        <taxon>Bacteria</taxon>
        <taxon>Pseudomonadati</taxon>
        <taxon>Bacteroidota</taxon>
        <taxon>Flavobacteriia</taxon>
        <taxon>Flavobacteriales</taxon>
        <taxon>Flavobacteriaceae</taxon>
        <taxon>Flavobacterium</taxon>
    </lineage>
</organism>
<comment type="cofactor">
    <cofactor evidence="2">
        <name>FAD</name>
        <dbReference type="ChEBI" id="CHEBI:57692"/>
    </cofactor>
</comment>
<dbReference type="GO" id="GO:0046210">
    <property type="term" value="P:nitric oxide catabolic process"/>
    <property type="evidence" value="ECO:0007669"/>
    <property type="project" value="TreeGrafter"/>
</dbReference>
<dbReference type="GO" id="GO:0046872">
    <property type="term" value="F:metal ion binding"/>
    <property type="evidence" value="ECO:0007669"/>
    <property type="project" value="UniProtKB-KW"/>
</dbReference>
<evidence type="ECO:0000256" key="6">
    <source>
        <dbReference type="ARBA" id="ARBA00014637"/>
    </source>
</evidence>
<keyword evidence="10" id="KW-0479">Metal-binding</keyword>
<sequence length="398" mass="45544">MTTTEKELIKVTIPVLKENGVLLTKHFYNRMFTHNPELKNIFNLGNQASGKQQTALAMAVLAYAEHIENPSVLIDVLKSIGNKHVSLNITKEKYEIVGNHLIASIQEVLQESATEELLDAWAKAYWELADIMIQIEEEMYQTNLNKKGGWKGWRNFLITRIVEESDEIKSFYLTPKDNEAIADYLPGQYITIKTYIEELGHEQPRQYSLSSSFNEKYYRISIKSEKGANNNPDGLVSNTLHNKKKGSEVFVSAPAGVFNIGKKIDYPMILISGGIGITPLLSMLQSQKDHDNKTVWIHSCRNEKVQAFRDEVEEIAQKDKNLKSYTYYEQIDSETDTIKKGRINLENHQEEILIEDAKYYICGPEVFIKTQYQSLINLGVDKNAIHFEEFGPQILNLN</sequence>
<feature type="domain" description="Globin" evidence="22">
    <location>
        <begin position="1"/>
        <end position="137"/>
    </location>
</feature>
<keyword evidence="12" id="KW-0521">NADP</keyword>
<evidence type="ECO:0000259" key="22">
    <source>
        <dbReference type="PROSITE" id="PS01033"/>
    </source>
</evidence>
<dbReference type="FunFam" id="3.40.50.80:FF:000010">
    <property type="entry name" value="Flavohemoprotein"/>
    <property type="match status" value="1"/>
</dbReference>
<dbReference type="InterPro" id="IPR009050">
    <property type="entry name" value="Globin-like_sf"/>
</dbReference>
<feature type="domain" description="FAD-binding FR-type" evidence="23">
    <location>
        <begin position="151"/>
        <end position="261"/>
    </location>
</feature>
<dbReference type="InterPro" id="IPR012292">
    <property type="entry name" value="Globin/Proto"/>
</dbReference>